<dbReference type="PANTHER" id="PTHR13902">
    <property type="entry name" value="SERINE/THREONINE-PROTEIN KINASE WNK WITH NO LYSINE -RELATED"/>
    <property type="match status" value="1"/>
</dbReference>
<feature type="compositionally biased region" description="Low complexity" evidence="11">
    <location>
        <begin position="30"/>
        <end position="44"/>
    </location>
</feature>
<dbReference type="FunFam" id="1.10.510.10:FF:000181">
    <property type="entry name" value="Nuclear receptor-binding protein 1"/>
    <property type="match status" value="1"/>
</dbReference>
<keyword evidence="7" id="KW-0472">Membrane</keyword>
<gene>
    <name evidence="13" type="primary">nrbp1</name>
</gene>
<dbReference type="CDD" id="cd13984">
    <property type="entry name" value="PK_NRBP1_like"/>
    <property type="match status" value="1"/>
</dbReference>
<keyword evidence="6" id="KW-0007">Acetylation</keyword>
<reference evidence="13" key="3">
    <citation type="submission" date="2025-09" db="UniProtKB">
        <authorList>
            <consortium name="Ensembl"/>
        </authorList>
    </citation>
    <scope>IDENTIFICATION</scope>
</reference>
<dbReference type="InterPro" id="IPR050588">
    <property type="entry name" value="WNK_Ser-Thr_kinase"/>
</dbReference>
<keyword evidence="4" id="KW-0963">Cytoplasm</keyword>
<comment type="subunit">
    <text evidence="9">Homodimer. Binds to MLF1, recruiting a serine kinase which phosphorylates both itself and MLF1. Phosphorylated MLF1 binds to YWHAZ and is retained in the cytoplasm. Interacts with ELOC/TCEB1, ELOB/TCEB2, TSC22D2 and TSC22D4. Interacts with the Elongin BC E3 ubiquitin ligase complex via its interaction with ELOB/TCEB2 and ELOC/TCEB1. Interacts with SALL4.</text>
</comment>
<accession>A0A665WEN0</accession>
<keyword evidence="8" id="KW-0966">Cell projection</keyword>
<comment type="subcellular location">
    <subcellularLocation>
        <location evidence="3">Cell projection</location>
        <location evidence="3">Lamellipodium</location>
    </subcellularLocation>
    <subcellularLocation>
        <location evidence="2">Cytoplasm</location>
    </subcellularLocation>
    <subcellularLocation>
        <location evidence="1">Endomembrane system</location>
    </subcellularLocation>
</comment>
<reference evidence="13" key="2">
    <citation type="submission" date="2025-08" db="UniProtKB">
        <authorList>
            <consortium name="Ensembl"/>
        </authorList>
    </citation>
    <scope>IDENTIFICATION</scope>
</reference>
<keyword evidence="5" id="KW-0597">Phosphoprotein</keyword>
<feature type="domain" description="Protein kinase" evidence="12">
    <location>
        <begin position="75"/>
        <end position="334"/>
    </location>
</feature>
<dbReference type="GO" id="GO:0005524">
    <property type="term" value="F:ATP binding"/>
    <property type="evidence" value="ECO:0007669"/>
    <property type="project" value="InterPro"/>
</dbReference>
<dbReference type="FunFam" id="3.30.200.20:FF:000098">
    <property type="entry name" value="Nuclear receptor-binding protein 1"/>
    <property type="match status" value="1"/>
</dbReference>
<evidence type="ECO:0000256" key="11">
    <source>
        <dbReference type="SAM" id="MobiDB-lite"/>
    </source>
</evidence>
<organism evidence="13 14">
    <name type="scientific">Echeneis naucrates</name>
    <name type="common">Live sharksucker</name>
    <dbReference type="NCBI Taxonomy" id="173247"/>
    <lineage>
        <taxon>Eukaryota</taxon>
        <taxon>Metazoa</taxon>
        <taxon>Chordata</taxon>
        <taxon>Craniata</taxon>
        <taxon>Vertebrata</taxon>
        <taxon>Euteleostomi</taxon>
        <taxon>Actinopterygii</taxon>
        <taxon>Neopterygii</taxon>
        <taxon>Teleostei</taxon>
        <taxon>Neoteleostei</taxon>
        <taxon>Acanthomorphata</taxon>
        <taxon>Carangaria</taxon>
        <taxon>Carangiformes</taxon>
        <taxon>Echeneidae</taxon>
        <taxon>Echeneis</taxon>
    </lineage>
</organism>
<evidence type="ECO:0000313" key="13">
    <source>
        <dbReference type="Ensembl" id="ENSENLP00000042391.1"/>
    </source>
</evidence>
<evidence type="ECO:0000256" key="5">
    <source>
        <dbReference type="ARBA" id="ARBA00022553"/>
    </source>
</evidence>
<evidence type="ECO:0000259" key="12">
    <source>
        <dbReference type="PROSITE" id="PS50011"/>
    </source>
</evidence>
<dbReference type="SUPFAM" id="SSF56112">
    <property type="entry name" value="Protein kinase-like (PK-like)"/>
    <property type="match status" value="1"/>
</dbReference>
<sequence>MSEGESKQAPDTVQEGKPESVAAAPAGQGVSSVSPPVSMVTQPPATAATEDEEEESEDESEILEESPCGRWQKRREEVNQRNVPGIDNAYLAMDTEEGVEVVWNEVMFSERKNFKLQEEKVKAVFDNLIQLEHLNIVKFHKYWTDVKENRVRVIFITEYMSSGSLKQFLKKTKKNHKTMNEKAWKRWCTQILSALSYLHSCEPPIIHGNLTCDTIFIQHNGLIKIGSVAPDTINNHVKTCREEQKSLHFFAPEYGAVASVTTAVDIYSFGMCALEMAVLEIQSNGDSSYVSQEAINSAIQSLEDPLQREFIQKCLEIDPSKRPTAKELLFHQALFEVPLLKLLAAHCIVSHQHMIPENALEEMTKNMDPNLVIVEAKEGVQMKPAFEYPELKCAASSSVWRIRNGIYPLTAFGIPCPQQPQQEAVKSPIVPPSVKTPTPEPAELETRKVLQMQCNIEPVDEGAKHHLTLLLKLEDKLNRHLSCDLLPNENVQELAVELVQLGFISEVRRARHHDPLRPLYLLLLLA</sequence>
<evidence type="ECO:0000313" key="14">
    <source>
        <dbReference type="Proteomes" id="UP000472264"/>
    </source>
</evidence>
<feature type="compositionally biased region" description="Acidic residues" evidence="11">
    <location>
        <begin position="49"/>
        <end position="64"/>
    </location>
</feature>
<dbReference type="InterPro" id="IPR000719">
    <property type="entry name" value="Prot_kinase_dom"/>
</dbReference>
<evidence type="ECO:0000256" key="2">
    <source>
        <dbReference type="ARBA" id="ARBA00004496"/>
    </source>
</evidence>
<dbReference type="InterPro" id="IPR011009">
    <property type="entry name" value="Kinase-like_dom_sf"/>
</dbReference>
<evidence type="ECO:0000256" key="8">
    <source>
        <dbReference type="ARBA" id="ARBA00023273"/>
    </source>
</evidence>
<protein>
    <recommendedName>
        <fullName evidence="10">Nuclear receptor-binding protein</fullName>
    </recommendedName>
</protein>
<dbReference type="GO" id="GO:0004672">
    <property type="term" value="F:protein kinase activity"/>
    <property type="evidence" value="ECO:0007669"/>
    <property type="project" value="InterPro"/>
</dbReference>
<evidence type="ECO:0000256" key="10">
    <source>
        <dbReference type="ARBA" id="ARBA00067236"/>
    </source>
</evidence>
<dbReference type="Gene3D" id="1.10.510.10">
    <property type="entry name" value="Transferase(Phosphotransferase) domain 1"/>
    <property type="match status" value="1"/>
</dbReference>
<dbReference type="PROSITE" id="PS50011">
    <property type="entry name" value="PROTEIN_KINASE_DOM"/>
    <property type="match status" value="1"/>
</dbReference>
<name>A0A665WEN0_ECHNA</name>
<dbReference type="AlphaFoldDB" id="A0A665WEN0"/>
<proteinExistence type="predicted"/>
<dbReference type="Proteomes" id="UP000472264">
    <property type="component" value="Chromosome 24"/>
</dbReference>
<evidence type="ECO:0000256" key="9">
    <source>
        <dbReference type="ARBA" id="ARBA00063706"/>
    </source>
</evidence>
<dbReference type="Ensembl" id="ENSENLT00000043485.1">
    <property type="protein sequence ID" value="ENSENLP00000042391.1"/>
    <property type="gene ID" value="ENSENLG00000018084.1"/>
</dbReference>
<evidence type="ECO:0000256" key="6">
    <source>
        <dbReference type="ARBA" id="ARBA00022990"/>
    </source>
</evidence>
<feature type="compositionally biased region" description="Basic and acidic residues" evidence="11">
    <location>
        <begin position="1"/>
        <end position="18"/>
    </location>
</feature>
<dbReference type="Gene3D" id="3.30.200.20">
    <property type="entry name" value="Phosphorylase Kinase, domain 1"/>
    <property type="match status" value="1"/>
</dbReference>
<keyword evidence="14" id="KW-1185">Reference proteome</keyword>
<dbReference type="GO" id="GO:0030027">
    <property type="term" value="C:lamellipodium"/>
    <property type="evidence" value="ECO:0007669"/>
    <property type="project" value="UniProtKB-SubCell"/>
</dbReference>
<dbReference type="GO" id="GO:0005737">
    <property type="term" value="C:cytoplasm"/>
    <property type="evidence" value="ECO:0007669"/>
    <property type="project" value="UniProtKB-SubCell"/>
</dbReference>
<dbReference type="Pfam" id="PF00069">
    <property type="entry name" value="Pkinase"/>
    <property type="match status" value="1"/>
</dbReference>
<evidence type="ECO:0000256" key="1">
    <source>
        <dbReference type="ARBA" id="ARBA00004308"/>
    </source>
</evidence>
<dbReference type="GO" id="GO:0012505">
    <property type="term" value="C:endomembrane system"/>
    <property type="evidence" value="ECO:0007669"/>
    <property type="project" value="UniProtKB-SubCell"/>
</dbReference>
<reference evidence="13" key="1">
    <citation type="submission" date="2021-04" db="EMBL/GenBank/DDBJ databases">
        <authorList>
            <consortium name="Wellcome Sanger Institute Data Sharing"/>
        </authorList>
    </citation>
    <scope>NUCLEOTIDE SEQUENCE [LARGE SCALE GENOMIC DNA]</scope>
</reference>
<evidence type="ECO:0000256" key="7">
    <source>
        <dbReference type="ARBA" id="ARBA00023136"/>
    </source>
</evidence>
<evidence type="ECO:0000256" key="3">
    <source>
        <dbReference type="ARBA" id="ARBA00004510"/>
    </source>
</evidence>
<evidence type="ECO:0000256" key="4">
    <source>
        <dbReference type="ARBA" id="ARBA00022490"/>
    </source>
</evidence>
<feature type="region of interest" description="Disordered" evidence="11">
    <location>
        <begin position="1"/>
        <end position="71"/>
    </location>
</feature>